<comment type="subcellular location">
    <subcellularLocation>
        <location evidence="1">Cell membrane</location>
        <topology evidence="1">Multi-pass membrane protein</topology>
    </subcellularLocation>
</comment>
<dbReference type="KEGG" id="acep:105620731"/>
<dbReference type="GO" id="GO:0007165">
    <property type="term" value="P:signal transduction"/>
    <property type="evidence" value="ECO:0007669"/>
    <property type="project" value="UniProtKB-KW"/>
</dbReference>
<protein>
    <recommendedName>
        <fullName evidence="13">Odorant receptor</fullName>
    </recommendedName>
</protein>
<dbReference type="InterPro" id="IPR004117">
    <property type="entry name" value="7tm6_olfct_rcpt"/>
</dbReference>
<dbReference type="PANTHER" id="PTHR21137">
    <property type="entry name" value="ODORANT RECEPTOR"/>
    <property type="match status" value="1"/>
</dbReference>
<evidence type="ECO:0000256" key="2">
    <source>
        <dbReference type="ARBA" id="ARBA00022475"/>
    </source>
</evidence>
<dbReference type="Pfam" id="PF02949">
    <property type="entry name" value="7tm_6"/>
    <property type="match status" value="1"/>
</dbReference>
<evidence type="ECO:0008006" key="13">
    <source>
        <dbReference type="Google" id="ProtNLM"/>
    </source>
</evidence>
<reference evidence="12" key="1">
    <citation type="journal article" date="2011" name="PLoS Genet.">
        <title>The genome sequence of the leaf-cutter ant Atta cephalotes reveals insights into its obligate symbiotic lifestyle.</title>
        <authorList>
            <person name="Suen G."/>
            <person name="Teiling C."/>
            <person name="Li L."/>
            <person name="Holt C."/>
            <person name="Abouheif E."/>
            <person name="Bornberg-Bauer E."/>
            <person name="Bouffard P."/>
            <person name="Caldera E.J."/>
            <person name="Cash E."/>
            <person name="Cavanaugh A."/>
            <person name="Denas O."/>
            <person name="Elhaik E."/>
            <person name="Fave M.J."/>
            <person name="Gadau J."/>
            <person name="Gibson J.D."/>
            <person name="Graur D."/>
            <person name="Grubbs K.J."/>
            <person name="Hagen D.E."/>
            <person name="Harkins T.T."/>
            <person name="Helmkampf M."/>
            <person name="Hu H."/>
            <person name="Johnson B.R."/>
            <person name="Kim J."/>
            <person name="Marsh S.E."/>
            <person name="Moeller J.A."/>
            <person name="Munoz-Torres M.C."/>
            <person name="Murphy M.C."/>
            <person name="Naughton M.C."/>
            <person name="Nigam S."/>
            <person name="Overson R."/>
            <person name="Rajakumar R."/>
            <person name="Reese J.T."/>
            <person name="Scott J.J."/>
            <person name="Smith C.R."/>
            <person name="Tao S."/>
            <person name="Tsutsui N.D."/>
            <person name="Viljakainen L."/>
            <person name="Wissler L."/>
            <person name="Yandell M.D."/>
            <person name="Zimmer F."/>
            <person name="Taylor J."/>
            <person name="Slater S.C."/>
            <person name="Clifton S.W."/>
            <person name="Warren W.C."/>
            <person name="Elsik C.G."/>
            <person name="Smith C.D."/>
            <person name="Weinstock G.M."/>
            <person name="Gerardo N.M."/>
            <person name="Currie C.R."/>
        </authorList>
    </citation>
    <scope>NUCLEOTIDE SEQUENCE [LARGE SCALE GENOMIC DNA]</scope>
</reference>
<proteinExistence type="predicted"/>
<feature type="transmembrane region" description="Helical" evidence="10">
    <location>
        <begin position="20"/>
        <end position="40"/>
    </location>
</feature>
<dbReference type="GO" id="GO:0004984">
    <property type="term" value="F:olfactory receptor activity"/>
    <property type="evidence" value="ECO:0007669"/>
    <property type="project" value="InterPro"/>
</dbReference>
<dbReference type="Proteomes" id="UP000005205">
    <property type="component" value="Unassembled WGS sequence"/>
</dbReference>
<name>A0A158NJA5_ATTCE</name>
<dbReference type="EMBL" id="ADTU01017374">
    <property type="status" value="NOT_ANNOTATED_CDS"/>
    <property type="molecule type" value="Genomic_DNA"/>
</dbReference>
<keyword evidence="6 10" id="KW-1133">Transmembrane helix</keyword>
<dbReference type="GO" id="GO:0005549">
    <property type="term" value="F:odorant binding"/>
    <property type="evidence" value="ECO:0007669"/>
    <property type="project" value="InterPro"/>
</dbReference>
<evidence type="ECO:0000256" key="7">
    <source>
        <dbReference type="ARBA" id="ARBA00023136"/>
    </source>
</evidence>
<dbReference type="AlphaFoldDB" id="A0A158NJA5"/>
<keyword evidence="9" id="KW-0807">Transducer</keyword>
<dbReference type="EMBL" id="ADTU01017373">
    <property type="status" value="NOT_ANNOTATED_CDS"/>
    <property type="molecule type" value="Genomic_DNA"/>
</dbReference>
<keyword evidence="4 10" id="KW-0812">Transmembrane</keyword>
<gene>
    <name evidence="11" type="primary">105620731</name>
</gene>
<accession>A0A158NJA5</accession>
<evidence type="ECO:0000256" key="8">
    <source>
        <dbReference type="ARBA" id="ARBA00023170"/>
    </source>
</evidence>
<evidence type="ECO:0000256" key="1">
    <source>
        <dbReference type="ARBA" id="ARBA00004651"/>
    </source>
</evidence>
<evidence type="ECO:0000256" key="4">
    <source>
        <dbReference type="ARBA" id="ARBA00022692"/>
    </source>
</evidence>
<evidence type="ECO:0000256" key="9">
    <source>
        <dbReference type="ARBA" id="ARBA00023224"/>
    </source>
</evidence>
<dbReference type="GO" id="GO:0005886">
    <property type="term" value="C:plasma membrane"/>
    <property type="evidence" value="ECO:0007669"/>
    <property type="project" value="UniProtKB-SubCell"/>
</dbReference>
<keyword evidence="5" id="KW-0552">Olfaction</keyword>
<dbReference type="OrthoDB" id="7530072at2759"/>
<keyword evidence="3" id="KW-0716">Sensory transduction</keyword>
<evidence type="ECO:0000313" key="11">
    <source>
        <dbReference type="EnsemblMetazoa" id="XP_012057613.1"/>
    </source>
</evidence>
<evidence type="ECO:0000256" key="3">
    <source>
        <dbReference type="ARBA" id="ARBA00022606"/>
    </source>
</evidence>
<evidence type="ECO:0000256" key="6">
    <source>
        <dbReference type="ARBA" id="ARBA00022989"/>
    </source>
</evidence>
<dbReference type="EnsemblMetazoa" id="XM_012202223.1">
    <property type="protein sequence ID" value="XP_012057613.1"/>
    <property type="gene ID" value="LOC105620731"/>
</dbReference>
<keyword evidence="2" id="KW-1003">Cell membrane</keyword>
<sequence length="116" mass="13080">MSVSFLNFHNAVISLEKVDLLIFGTYISIELYYVFLANYIGQDVIDSSISIYQATCNAHWYAAPLCMQKLILFIMQRSCRKSALTAGGLFDASLEGFAKLMSTTLSYFTVLWSVHK</sequence>
<evidence type="ECO:0000256" key="10">
    <source>
        <dbReference type="SAM" id="Phobius"/>
    </source>
</evidence>
<dbReference type="InParanoid" id="A0A158NJA5"/>
<evidence type="ECO:0000256" key="5">
    <source>
        <dbReference type="ARBA" id="ARBA00022725"/>
    </source>
</evidence>
<keyword evidence="12" id="KW-1185">Reference proteome</keyword>
<keyword evidence="8" id="KW-0675">Receptor</keyword>
<reference evidence="11" key="2">
    <citation type="submission" date="2016-04" db="UniProtKB">
        <authorList>
            <consortium name="EnsemblMetazoa"/>
        </authorList>
    </citation>
    <scope>IDENTIFICATION</scope>
</reference>
<evidence type="ECO:0000313" key="12">
    <source>
        <dbReference type="Proteomes" id="UP000005205"/>
    </source>
</evidence>
<dbReference type="PANTHER" id="PTHR21137:SF35">
    <property type="entry name" value="ODORANT RECEPTOR 19A-RELATED"/>
    <property type="match status" value="1"/>
</dbReference>
<keyword evidence="7 10" id="KW-0472">Membrane</keyword>
<organism evidence="11 12">
    <name type="scientific">Atta cephalotes</name>
    <name type="common">Leafcutter ant</name>
    <dbReference type="NCBI Taxonomy" id="12957"/>
    <lineage>
        <taxon>Eukaryota</taxon>
        <taxon>Metazoa</taxon>
        <taxon>Ecdysozoa</taxon>
        <taxon>Arthropoda</taxon>
        <taxon>Hexapoda</taxon>
        <taxon>Insecta</taxon>
        <taxon>Pterygota</taxon>
        <taxon>Neoptera</taxon>
        <taxon>Endopterygota</taxon>
        <taxon>Hymenoptera</taxon>
        <taxon>Apocrita</taxon>
        <taxon>Aculeata</taxon>
        <taxon>Formicoidea</taxon>
        <taxon>Formicidae</taxon>
        <taxon>Myrmicinae</taxon>
        <taxon>Atta</taxon>
    </lineage>
</organism>